<dbReference type="SUPFAM" id="SSF51735">
    <property type="entry name" value="NAD(P)-binding Rossmann-fold domains"/>
    <property type="match status" value="1"/>
</dbReference>
<proteinExistence type="predicted"/>
<dbReference type="STRING" id="351675.SAMN05421680_12024"/>
<evidence type="ECO:0000313" key="4">
    <source>
        <dbReference type="EMBL" id="PHM38993.1"/>
    </source>
</evidence>
<keyword evidence="7" id="KW-1185">Reference proteome</keyword>
<gene>
    <name evidence="5" type="ORF">SAMN05421680_12024</name>
    <name evidence="4" type="ORF">Xmau_03160</name>
</gene>
<reference evidence="6" key="1">
    <citation type="submission" date="2016-10" db="EMBL/GenBank/DDBJ databases">
        <authorList>
            <person name="Varghese N."/>
            <person name="Submissions S."/>
        </authorList>
    </citation>
    <scope>NUCLEOTIDE SEQUENCE [LARGE SCALE GENOMIC DNA]</scope>
    <source>
        <strain evidence="6">DSM 17908</strain>
    </source>
</reference>
<evidence type="ECO:0000256" key="1">
    <source>
        <dbReference type="ARBA" id="ARBA00022857"/>
    </source>
</evidence>
<sequence length="272" mass="30317">MSKRTILLTGASGRIGRTFFLAMQEHYVFTLVDQKHPDYPVLPPHRFIPANLSDPSVSEQLVIGMENIVHLAGIPHPDAKFEQLLSANILTTTYLLQAAAKSQCRRFVFASSAQTIEGYPVDKQIPDGVAVSPANLYGVTKCYGEALCSYFATQQGLSSVVLRIGAFEPKEQHELKNARDLSAWLSHEDAVHLITCAIEAEGITFFIAHGISNNRFKRLDLTQTRKILGYSPQDDAFITFNLNAYLLNTTTEKLIDTENKENIHQPKKQTPN</sequence>
<feature type="domain" description="NAD-dependent epimerase/dehydratase" evidence="3">
    <location>
        <begin position="6"/>
        <end position="186"/>
    </location>
</feature>
<dbReference type="PANTHER" id="PTHR43103">
    <property type="entry name" value="NUCLEOSIDE-DIPHOSPHATE-SUGAR EPIMERASE"/>
    <property type="match status" value="1"/>
</dbReference>
<evidence type="ECO:0000313" key="6">
    <source>
        <dbReference type="Proteomes" id="UP000198919"/>
    </source>
</evidence>
<dbReference type="Gene3D" id="3.40.50.720">
    <property type="entry name" value="NAD(P)-binding Rossmann-like Domain"/>
    <property type="match status" value="1"/>
</dbReference>
<evidence type="ECO:0000259" key="3">
    <source>
        <dbReference type="Pfam" id="PF01370"/>
    </source>
</evidence>
<dbReference type="Proteomes" id="UP000224607">
    <property type="component" value="Unassembled WGS sequence"/>
</dbReference>
<keyword evidence="1" id="KW-0521">NADP</keyword>
<dbReference type="InterPro" id="IPR001509">
    <property type="entry name" value="Epimerase_deHydtase"/>
</dbReference>
<evidence type="ECO:0000256" key="2">
    <source>
        <dbReference type="ARBA" id="ARBA00023277"/>
    </source>
</evidence>
<name>A0A1I3VCC7_9GAMM</name>
<reference evidence="4 7" key="3">
    <citation type="journal article" date="2017" name="Nat. Microbiol.">
        <title>Natural product diversity associated with the nematode symbionts Photorhabdus and Xenorhabdus.</title>
        <authorList>
            <person name="Tobias N.J."/>
            <person name="Wolff H."/>
            <person name="Djahanschiri B."/>
            <person name="Grundmann F."/>
            <person name="Kronenwerth M."/>
            <person name="Shi Y.M."/>
            <person name="Simonyi S."/>
            <person name="Grun P."/>
            <person name="Shapiro-Ilan D."/>
            <person name="Pidot S.J."/>
            <person name="Stinear T.P."/>
            <person name="Ebersberger I."/>
            <person name="Bode H.B."/>
        </authorList>
    </citation>
    <scope>NUCLEOTIDE SEQUENCE [LARGE SCALE GENOMIC DNA]</scope>
    <source>
        <strain evidence="4 7">DSM 17908</strain>
    </source>
</reference>
<accession>A0A1I3VCC7</accession>
<evidence type="ECO:0000313" key="7">
    <source>
        <dbReference type="Proteomes" id="UP000224607"/>
    </source>
</evidence>
<dbReference type="RefSeq" id="WP_092512917.1">
    <property type="nucleotide sequence ID" value="NZ_CAWNQB010000005.1"/>
</dbReference>
<dbReference type="EMBL" id="FORG01000020">
    <property type="protein sequence ID" value="SFJ92800.1"/>
    <property type="molecule type" value="Genomic_DNA"/>
</dbReference>
<protein>
    <submittedName>
        <fullName evidence="5">NAD dependent epimerase/dehydratase family protein</fullName>
    </submittedName>
    <submittedName>
        <fullName evidence="4">Paratose synthase</fullName>
    </submittedName>
</protein>
<evidence type="ECO:0000313" key="5">
    <source>
        <dbReference type="EMBL" id="SFJ92800.1"/>
    </source>
</evidence>
<organism evidence="5 6">
    <name type="scientific">Xenorhabdus mauleonii</name>
    <dbReference type="NCBI Taxonomy" id="351675"/>
    <lineage>
        <taxon>Bacteria</taxon>
        <taxon>Pseudomonadati</taxon>
        <taxon>Pseudomonadota</taxon>
        <taxon>Gammaproteobacteria</taxon>
        <taxon>Enterobacterales</taxon>
        <taxon>Morganellaceae</taxon>
        <taxon>Xenorhabdus</taxon>
    </lineage>
</organism>
<dbReference type="PANTHER" id="PTHR43103:SF3">
    <property type="entry name" value="ADP-L-GLYCERO-D-MANNO-HEPTOSE-6-EPIMERASE"/>
    <property type="match status" value="1"/>
</dbReference>
<keyword evidence="2" id="KW-0119">Carbohydrate metabolism</keyword>
<dbReference type="AlphaFoldDB" id="A0A1I3VCC7"/>
<reference evidence="5" key="2">
    <citation type="submission" date="2016-10" db="EMBL/GenBank/DDBJ databases">
        <authorList>
            <person name="de Groot N.N."/>
        </authorList>
    </citation>
    <scope>NUCLEOTIDE SEQUENCE [LARGE SCALE GENOMIC DNA]</scope>
    <source>
        <strain evidence="5">DSM 17908</strain>
    </source>
</reference>
<dbReference type="OrthoDB" id="9779902at2"/>
<dbReference type="Pfam" id="PF01370">
    <property type="entry name" value="Epimerase"/>
    <property type="match status" value="1"/>
</dbReference>
<dbReference type="InterPro" id="IPR036291">
    <property type="entry name" value="NAD(P)-bd_dom_sf"/>
</dbReference>
<dbReference type="Proteomes" id="UP000198919">
    <property type="component" value="Unassembled WGS sequence"/>
</dbReference>
<dbReference type="CDD" id="cd08946">
    <property type="entry name" value="SDR_e"/>
    <property type="match status" value="1"/>
</dbReference>
<dbReference type="EMBL" id="NITY01000013">
    <property type="protein sequence ID" value="PHM38993.1"/>
    <property type="molecule type" value="Genomic_DNA"/>
</dbReference>